<evidence type="ECO:0000313" key="5">
    <source>
        <dbReference type="Proteomes" id="UP000284842"/>
    </source>
</evidence>
<keyword evidence="5" id="KW-1185">Reference proteome</keyword>
<dbReference type="GO" id="GO:0097602">
    <property type="term" value="F:cullin family protein binding"/>
    <property type="evidence" value="ECO:0007669"/>
    <property type="project" value="TreeGrafter"/>
</dbReference>
<dbReference type="Gene3D" id="1.10.238.200">
    <property type="entry name" value="Cullin, PONY binding domain"/>
    <property type="match status" value="1"/>
</dbReference>
<feature type="compositionally biased region" description="Basic and acidic residues" evidence="2">
    <location>
        <begin position="111"/>
        <end position="120"/>
    </location>
</feature>
<comment type="caution">
    <text evidence="4">The sequence shown here is derived from an EMBL/GenBank/DDBJ whole genome shotgun (WGS) entry which is preliminary data.</text>
</comment>
<dbReference type="Proteomes" id="UP000284842">
    <property type="component" value="Unassembled WGS sequence"/>
</dbReference>
<feature type="compositionally biased region" description="Low complexity" evidence="2">
    <location>
        <begin position="11"/>
        <end position="23"/>
    </location>
</feature>
<organism evidence="4 5">
    <name type="scientific">Panaeolus cyanescens</name>
    <dbReference type="NCBI Taxonomy" id="181874"/>
    <lineage>
        <taxon>Eukaryota</taxon>
        <taxon>Fungi</taxon>
        <taxon>Dikarya</taxon>
        <taxon>Basidiomycota</taxon>
        <taxon>Agaricomycotina</taxon>
        <taxon>Agaricomycetes</taxon>
        <taxon>Agaricomycetidae</taxon>
        <taxon>Agaricales</taxon>
        <taxon>Agaricineae</taxon>
        <taxon>Galeropsidaceae</taxon>
        <taxon>Panaeolus</taxon>
    </lineage>
</organism>
<dbReference type="PANTHER" id="PTHR12281">
    <property type="entry name" value="RP42 RELATED"/>
    <property type="match status" value="1"/>
</dbReference>
<feature type="compositionally biased region" description="Polar residues" evidence="2">
    <location>
        <begin position="24"/>
        <end position="48"/>
    </location>
</feature>
<dbReference type="EMBL" id="NHTK01001058">
    <property type="protein sequence ID" value="PPR03541.1"/>
    <property type="molecule type" value="Genomic_DNA"/>
</dbReference>
<feature type="domain" description="DCUN1" evidence="3">
    <location>
        <begin position="124"/>
        <end position="306"/>
    </location>
</feature>
<gene>
    <name evidence="4" type="ORF">CVT24_007026</name>
</gene>
<dbReference type="AlphaFoldDB" id="A0A409YKF2"/>
<sequence length="306" mass="33554">MPPKRKQPDDSTSSTTRSSRSRSATGKNDSATTVKRSSKSGATVNTESLEPAAKKTRTTRKAKAILDDETISRSKSEADQVKSNPSNSHVIASPTGTTVVTAPPVSKPPAKKADSKKATKIEPYSPKRAMELFTDFADTDNPQIIGPEGFEDLCHKANLAMEGALPLILAWQFEVKEMGKISKEEWEAGTSALRVSSIPALALVVSDLDDLLMQNKPPAQPPAGKELDYDHTRYNTYSQNVKNGFQKLYQFSFNLVKPEASKNIDMEMLEFCETVNPNLDNYEADGAWPTLLDDFVAWKHAKSGTN</sequence>
<dbReference type="InterPro" id="IPR005176">
    <property type="entry name" value="PONY_dom"/>
</dbReference>
<dbReference type="Pfam" id="PF03556">
    <property type="entry name" value="Cullin_binding"/>
    <property type="match status" value="1"/>
</dbReference>
<protein>
    <recommendedName>
        <fullName evidence="1">Defective in cullin neddylation protein</fullName>
    </recommendedName>
</protein>
<reference evidence="4 5" key="1">
    <citation type="journal article" date="2018" name="Evol. Lett.">
        <title>Horizontal gene cluster transfer increased hallucinogenic mushroom diversity.</title>
        <authorList>
            <person name="Reynolds H.T."/>
            <person name="Vijayakumar V."/>
            <person name="Gluck-Thaler E."/>
            <person name="Korotkin H.B."/>
            <person name="Matheny P.B."/>
            <person name="Slot J.C."/>
        </authorList>
    </citation>
    <scope>NUCLEOTIDE SEQUENCE [LARGE SCALE GENOMIC DNA]</scope>
    <source>
        <strain evidence="4 5">2629</strain>
    </source>
</reference>
<dbReference type="Gene3D" id="1.10.238.10">
    <property type="entry name" value="EF-hand"/>
    <property type="match status" value="1"/>
</dbReference>
<dbReference type="GO" id="GO:0000151">
    <property type="term" value="C:ubiquitin ligase complex"/>
    <property type="evidence" value="ECO:0007669"/>
    <property type="project" value="TreeGrafter"/>
</dbReference>
<feature type="compositionally biased region" description="Low complexity" evidence="2">
    <location>
        <begin position="94"/>
        <end position="104"/>
    </location>
</feature>
<dbReference type="GO" id="GO:0032182">
    <property type="term" value="F:ubiquitin-like protein binding"/>
    <property type="evidence" value="ECO:0007669"/>
    <property type="project" value="TreeGrafter"/>
</dbReference>
<dbReference type="PROSITE" id="PS51229">
    <property type="entry name" value="DCUN1"/>
    <property type="match status" value="1"/>
</dbReference>
<dbReference type="GO" id="GO:0045116">
    <property type="term" value="P:protein neddylation"/>
    <property type="evidence" value="ECO:0007669"/>
    <property type="project" value="TreeGrafter"/>
</dbReference>
<feature type="region of interest" description="Disordered" evidence="2">
    <location>
        <begin position="1"/>
        <end position="122"/>
    </location>
</feature>
<name>A0A409YKF2_9AGAR</name>
<accession>A0A409YKF2</accession>
<dbReference type="InParanoid" id="A0A409YKF2"/>
<feature type="compositionally biased region" description="Basic and acidic residues" evidence="2">
    <location>
        <begin position="64"/>
        <end position="80"/>
    </location>
</feature>
<evidence type="ECO:0000259" key="3">
    <source>
        <dbReference type="PROSITE" id="PS51229"/>
    </source>
</evidence>
<evidence type="ECO:0000256" key="1">
    <source>
        <dbReference type="RuleBase" id="RU410713"/>
    </source>
</evidence>
<feature type="compositionally biased region" description="Basic residues" evidence="2">
    <location>
        <begin position="54"/>
        <end position="63"/>
    </location>
</feature>
<comment type="function">
    <text evidence="1">Neddylation of cullins play an essential role in the regulation of SCF-type complexes activity.</text>
</comment>
<proteinExistence type="predicted"/>
<dbReference type="GO" id="GO:0031624">
    <property type="term" value="F:ubiquitin conjugating enzyme binding"/>
    <property type="evidence" value="ECO:0007669"/>
    <property type="project" value="TreeGrafter"/>
</dbReference>
<evidence type="ECO:0000313" key="4">
    <source>
        <dbReference type="EMBL" id="PPR03541.1"/>
    </source>
</evidence>
<dbReference type="InterPro" id="IPR042460">
    <property type="entry name" value="DCN1-like_PONY"/>
</dbReference>
<dbReference type="STRING" id="181874.A0A409YKF2"/>
<dbReference type="OrthoDB" id="27198at2759"/>
<feature type="compositionally biased region" description="Polar residues" evidence="2">
    <location>
        <begin position="81"/>
        <end position="90"/>
    </location>
</feature>
<dbReference type="InterPro" id="IPR014764">
    <property type="entry name" value="DCN-prot"/>
</dbReference>
<evidence type="ECO:0000256" key="2">
    <source>
        <dbReference type="SAM" id="MobiDB-lite"/>
    </source>
</evidence>